<dbReference type="AlphaFoldDB" id="A0AAV0NIY7"/>
<keyword evidence="1" id="KW-0479">Metal-binding</keyword>
<comment type="caution">
    <text evidence="5">The sequence shown here is derived from an EMBL/GenBank/DDBJ whole genome shotgun (WGS) entry which is preliminary data.</text>
</comment>
<keyword evidence="1" id="KW-0560">Oxidoreductase</keyword>
<proteinExistence type="inferred from homology"/>
<keyword evidence="6" id="KW-1185">Reference proteome</keyword>
<evidence type="ECO:0000313" key="5">
    <source>
        <dbReference type="EMBL" id="CAI0458246.1"/>
    </source>
</evidence>
<dbReference type="EMBL" id="CAMGYJ010000008">
    <property type="protein sequence ID" value="CAI0458246.1"/>
    <property type="molecule type" value="Genomic_DNA"/>
</dbReference>
<dbReference type="PROSITE" id="PS51471">
    <property type="entry name" value="FE2OG_OXY"/>
    <property type="match status" value="1"/>
</dbReference>
<dbReference type="GO" id="GO:0032963">
    <property type="term" value="P:collagen metabolic process"/>
    <property type="evidence" value="ECO:0007669"/>
    <property type="project" value="InterPro"/>
</dbReference>
<dbReference type="InterPro" id="IPR039575">
    <property type="entry name" value="P3H"/>
</dbReference>
<evidence type="ECO:0000256" key="1">
    <source>
        <dbReference type="RuleBase" id="RU003682"/>
    </source>
</evidence>
<accession>A0AAV0NIY7</accession>
<name>A0AAV0NIY7_9ROSI</name>
<keyword evidence="1" id="KW-0408">Iron</keyword>
<keyword evidence="3" id="KW-0812">Transmembrane</keyword>
<evidence type="ECO:0000256" key="3">
    <source>
        <dbReference type="SAM" id="Phobius"/>
    </source>
</evidence>
<comment type="similarity">
    <text evidence="1">Belongs to the iron/ascorbate-dependent oxidoreductase family.</text>
</comment>
<gene>
    <name evidence="5" type="ORF">LITE_LOCUS33444</name>
</gene>
<organism evidence="5 6">
    <name type="scientific">Linum tenue</name>
    <dbReference type="NCBI Taxonomy" id="586396"/>
    <lineage>
        <taxon>Eukaryota</taxon>
        <taxon>Viridiplantae</taxon>
        <taxon>Streptophyta</taxon>
        <taxon>Embryophyta</taxon>
        <taxon>Tracheophyta</taxon>
        <taxon>Spermatophyta</taxon>
        <taxon>Magnoliopsida</taxon>
        <taxon>eudicotyledons</taxon>
        <taxon>Gunneridae</taxon>
        <taxon>Pentapetalae</taxon>
        <taxon>rosids</taxon>
        <taxon>fabids</taxon>
        <taxon>Malpighiales</taxon>
        <taxon>Linaceae</taxon>
        <taxon>Linum</taxon>
    </lineage>
</organism>
<dbReference type="GO" id="GO:0046872">
    <property type="term" value="F:metal ion binding"/>
    <property type="evidence" value="ECO:0007669"/>
    <property type="project" value="UniProtKB-KW"/>
</dbReference>
<dbReference type="GO" id="GO:0016491">
    <property type="term" value="F:oxidoreductase activity"/>
    <property type="evidence" value="ECO:0007669"/>
    <property type="project" value="UniProtKB-KW"/>
</dbReference>
<feature type="domain" description="Fe2OG dioxygenase" evidence="4">
    <location>
        <begin position="88"/>
        <end position="228"/>
    </location>
</feature>
<feature type="region of interest" description="Disordered" evidence="2">
    <location>
        <begin position="1"/>
        <end position="20"/>
    </location>
</feature>
<protein>
    <recommendedName>
        <fullName evidence="4">Fe2OG dioxygenase domain-containing protein</fullName>
    </recommendedName>
</protein>
<evidence type="ECO:0000259" key="4">
    <source>
        <dbReference type="PROSITE" id="PS51471"/>
    </source>
</evidence>
<sequence>MENGESVNRRRKRMGDDTTGENQIQARLIIPDFLSLQECKELEFIHRSCSTVGYRPNVFSTTLSHLIATNSPQLIIPFLSIRDRLKEKVEEFFGCEYELSVEFTGLISWTRGASIGWHTDDNRPYLKQRHFTVSMRLLLLCFSICSILWSLLAVFLICFLLLSKAVCYLNTYGQDFKGGLFHFRDGHPNTVVPTAGAVSIYTADDRNVHSVDEILEGERLTLAMWFSRDSAHDEDTKLISLLSSNMPCSSSKVSEELLLPKPASSNMYWFCPDQEQNEESGFDICCARIYVAGFDVYSTEEELSCSDFSELLQQPLQLARSNVLFEQEFTNVLHALQAVQFYLWKGTTPEDSEGVRKRKISLLSELEQGKVASMKSMFVKDNELANKMFRDDKCCLHEFDWAEFTVSVDELERYSRRLQKELVMSLPHWKTQQIIYKATL</sequence>
<reference evidence="5" key="1">
    <citation type="submission" date="2022-08" db="EMBL/GenBank/DDBJ databases">
        <authorList>
            <person name="Gutierrez-Valencia J."/>
        </authorList>
    </citation>
    <scope>NUCLEOTIDE SEQUENCE</scope>
</reference>
<dbReference type="PANTHER" id="PTHR14049">
    <property type="entry name" value="LEPRECAN 1"/>
    <property type="match status" value="1"/>
</dbReference>
<dbReference type="InterPro" id="IPR005123">
    <property type="entry name" value="Oxoglu/Fe-dep_dioxygenase_dom"/>
</dbReference>
<dbReference type="Gene3D" id="2.60.120.620">
    <property type="entry name" value="q2cbj1_9rhob like domain"/>
    <property type="match status" value="1"/>
</dbReference>
<dbReference type="PANTHER" id="PTHR14049:SF9">
    <property type="entry name" value="PROCOLLAGEN-PROLINE 3-DIOXYGENASE"/>
    <property type="match status" value="1"/>
</dbReference>
<evidence type="ECO:0000256" key="2">
    <source>
        <dbReference type="SAM" id="MobiDB-lite"/>
    </source>
</evidence>
<dbReference type="Proteomes" id="UP001154282">
    <property type="component" value="Unassembled WGS sequence"/>
</dbReference>
<keyword evidence="3" id="KW-0472">Membrane</keyword>
<keyword evidence="3" id="KW-1133">Transmembrane helix</keyword>
<evidence type="ECO:0000313" key="6">
    <source>
        <dbReference type="Proteomes" id="UP001154282"/>
    </source>
</evidence>
<feature type="transmembrane region" description="Helical" evidence="3">
    <location>
        <begin position="137"/>
        <end position="162"/>
    </location>
</feature>